<dbReference type="GO" id="GO:0009307">
    <property type="term" value="P:DNA restriction-modification system"/>
    <property type="evidence" value="ECO:0007669"/>
    <property type="project" value="InterPro"/>
</dbReference>
<organism evidence="1 2">
    <name type="scientific">Syntrophorhabdus aromaticivorans</name>
    <dbReference type="NCBI Taxonomy" id="328301"/>
    <lineage>
        <taxon>Bacteria</taxon>
        <taxon>Pseudomonadati</taxon>
        <taxon>Thermodesulfobacteriota</taxon>
        <taxon>Syntrophorhabdia</taxon>
        <taxon>Syntrophorhabdales</taxon>
        <taxon>Syntrophorhabdaceae</taxon>
        <taxon>Syntrophorhabdus</taxon>
    </lineage>
</organism>
<name>A0A971M0M9_9BACT</name>
<comment type="caution">
    <text evidence="1">The sequence shown here is derived from an EMBL/GenBank/DDBJ whole genome shotgun (WGS) entry which is preliminary data.</text>
</comment>
<evidence type="ECO:0000313" key="2">
    <source>
        <dbReference type="Proteomes" id="UP000777265"/>
    </source>
</evidence>
<sequence length="153" mass="17520">MSTEVRVFPEKQKNGAGAIRELIDASFKAFSEWDQSKSGDIDWIKRMRYNQTIVSRMGVEIQVSGRSDLLARDIVHIRNGLQDSYIDIGVIVVPSDDFEYYLTDRVANFSYAVRYVEKELREAQTYPIIIIAIEHDGTSSTPIEKKRTNRGRG</sequence>
<dbReference type="GO" id="GO:0009036">
    <property type="term" value="F:type II site-specific deoxyribonuclease activity"/>
    <property type="evidence" value="ECO:0007669"/>
    <property type="project" value="InterPro"/>
</dbReference>
<proteinExistence type="predicted"/>
<dbReference type="SUPFAM" id="SSF52980">
    <property type="entry name" value="Restriction endonuclease-like"/>
    <property type="match status" value="1"/>
</dbReference>
<protein>
    <recommendedName>
        <fullName evidence="3">Restriction endonuclease</fullName>
    </recommendedName>
</protein>
<dbReference type="EMBL" id="JAAYEE010000008">
    <property type="protein sequence ID" value="NLW33927.1"/>
    <property type="molecule type" value="Genomic_DNA"/>
</dbReference>
<reference evidence="1" key="1">
    <citation type="journal article" date="2020" name="Biotechnol. Biofuels">
        <title>New insights from the biogas microbiome by comprehensive genome-resolved metagenomics of nearly 1600 species originating from multiple anaerobic digesters.</title>
        <authorList>
            <person name="Campanaro S."/>
            <person name="Treu L."/>
            <person name="Rodriguez-R L.M."/>
            <person name="Kovalovszki A."/>
            <person name="Ziels R.M."/>
            <person name="Maus I."/>
            <person name="Zhu X."/>
            <person name="Kougias P.G."/>
            <person name="Basile A."/>
            <person name="Luo G."/>
            <person name="Schluter A."/>
            <person name="Konstantinidis K.T."/>
            <person name="Angelidaki I."/>
        </authorList>
    </citation>
    <scope>NUCLEOTIDE SEQUENCE</scope>
    <source>
        <strain evidence="1">AS06rmzACSIP_7</strain>
    </source>
</reference>
<evidence type="ECO:0008006" key="3">
    <source>
        <dbReference type="Google" id="ProtNLM"/>
    </source>
</evidence>
<dbReference type="GO" id="GO:0003677">
    <property type="term" value="F:DNA binding"/>
    <property type="evidence" value="ECO:0007669"/>
    <property type="project" value="InterPro"/>
</dbReference>
<dbReference type="AlphaFoldDB" id="A0A971M0M9"/>
<gene>
    <name evidence="1" type="ORF">GXY80_00395</name>
</gene>
<dbReference type="Proteomes" id="UP000777265">
    <property type="component" value="Unassembled WGS sequence"/>
</dbReference>
<reference evidence="1" key="2">
    <citation type="submission" date="2020-01" db="EMBL/GenBank/DDBJ databases">
        <authorList>
            <person name="Campanaro S."/>
        </authorList>
    </citation>
    <scope>NUCLEOTIDE SEQUENCE</scope>
    <source>
        <strain evidence="1">AS06rmzACSIP_7</strain>
    </source>
</reference>
<dbReference type="Pfam" id="PF09195">
    <property type="entry name" value="Endonuc-BglII"/>
    <property type="match status" value="1"/>
</dbReference>
<dbReference type="GO" id="GO:0000287">
    <property type="term" value="F:magnesium ion binding"/>
    <property type="evidence" value="ECO:0007669"/>
    <property type="project" value="InterPro"/>
</dbReference>
<dbReference type="Gene3D" id="3.40.91.20">
    <property type="match status" value="1"/>
</dbReference>
<dbReference type="InterPro" id="IPR015278">
    <property type="entry name" value="BglII-like"/>
</dbReference>
<dbReference type="InterPro" id="IPR011338">
    <property type="entry name" value="BamHI/BglII/BstY"/>
</dbReference>
<accession>A0A971M0M9</accession>
<dbReference type="InterPro" id="IPR011335">
    <property type="entry name" value="Restrct_endonuc-II-like"/>
</dbReference>
<evidence type="ECO:0000313" key="1">
    <source>
        <dbReference type="EMBL" id="NLW33927.1"/>
    </source>
</evidence>